<dbReference type="AlphaFoldDB" id="A0AAV7TN37"/>
<keyword evidence="3" id="KW-1185">Reference proteome</keyword>
<sequence>MGRAGPACRGHQATTTWQHEQPGPQLLHLWVLNALSNPAGPTTGPPSPQRDQPGPGRARAKFSGLCRARHSPDHIPTTSSMVMPQKGRRLHRASSLLRLSQTGPTQAQPRPPQALREATQAWSWSGSTTGPRRRPPAARLLPSPLLLWAIPASTRAVAAAQELRRGATPRADPAVTVRAAPRSVATPLLGPAQQAPAHPTPVQVFRGPAQEVDPLPKSVPTPTKSLNKQYLTELKIDIRMDIIVWFE</sequence>
<evidence type="ECO:0000256" key="1">
    <source>
        <dbReference type="SAM" id="MobiDB-lite"/>
    </source>
</evidence>
<gene>
    <name evidence="2" type="ORF">NDU88_002435</name>
</gene>
<organism evidence="2 3">
    <name type="scientific">Pleurodeles waltl</name>
    <name type="common">Iberian ribbed newt</name>
    <dbReference type="NCBI Taxonomy" id="8319"/>
    <lineage>
        <taxon>Eukaryota</taxon>
        <taxon>Metazoa</taxon>
        <taxon>Chordata</taxon>
        <taxon>Craniata</taxon>
        <taxon>Vertebrata</taxon>
        <taxon>Euteleostomi</taxon>
        <taxon>Amphibia</taxon>
        <taxon>Batrachia</taxon>
        <taxon>Caudata</taxon>
        <taxon>Salamandroidea</taxon>
        <taxon>Salamandridae</taxon>
        <taxon>Pleurodelinae</taxon>
        <taxon>Pleurodeles</taxon>
    </lineage>
</organism>
<accession>A0AAV7TN37</accession>
<feature type="compositionally biased region" description="Polar residues" evidence="1">
    <location>
        <begin position="120"/>
        <end position="130"/>
    </location>
</feature>
<reference evidence="2" key="1">
    <citation type="journal article" date="2022" name="bioRxiv">
        <title>Sequencing and chromosome-scale assembly of the giantPleurodeles waltlgenome.</title>
        <authorList>
            <person name="Brown T."/>
            <person name="Elewa A."/>
            <person name="Iarovenko S."/>
            <person name="Subramanian E."/>
            <person name="Araus A.J."/>
            <person name="Petzold A."/>
            <person name="Susuki M."/>
            <person name="Suzuki K.-i.T."/>
            <person name="Hayashi T."/>
            <person name="Toyoda A."/>
            <person name="Oliveira C."/>
            <person name="Osipova E."/>
            <person name="Leigh N.D."/>
            <person name="Simon A."/>
            <person name="Yun M.H."/>
        </authorList>
    </citation>
    <scope>NUCLEOTIDE SEQUENCE</scope>
    <source>
        <strain evidence="2">20211129_DDA</strain>
        <tissue evidence="2">Liver</tissue>
    </source>
</reference>
<comment type="caution">
    <text evidence="2">The sequence shown here is derived from an EMBL/GenBank/DDBJ whole genome shotgun (WGS) entry which is preliminary data.</text>
</comment>
<feature type="region of interest" description="Disordered" evidence="1">
    <location>
        <begin position="35"/>
        <end position="61"/>
    </location>
</feature>
<dbReference type="EMBL" id="JANPWB010000006">
    <property type="protein sequence ID" value="KAJ1177173.1"/>
    <property type="molecule type" value="Genomic_DNA"/>
</dbReference>
<evidence type="ECO:0000313" key="2">
    <source>
        <dbReference type="EMBL" id="KAJ1177173.1"/>
    </source>
</evidence>
<dbReference type="Proteomes" id="UP001066276">
    <property type="component" value="Chromosome 3_2"/>
</dbReference>
<evidence type="ECO:0000313" key="3">
    <source>
        <dbReference type="Proteomes" id="UP001066276"/>
    </source>
</evidence>
<name>A0AAV7TN37_PLEWA</name>
<feature type="region of interest" description="Disordered" evidence="1">
    <location>
        <begin position="1"/>
        <end position="22"/>
    </location>
</feature>
<feature type="region of interest" description="Disordered" evidence="1">
    <location>
        <begin position="100"/>
        <end position="137"/>
    </location>
</feature>
<proteinExistence type="predicted"/>
<protein>
    <submittedName>
        <fullName evidence="2">Uncharacterized protein</fullName>
    </submittedName>
</protein>